<sequence length="647" mass="69431">MRPEDVAKMLVPGTPTLHGDLLLVDVASPDLTADSYRGGLHRVPLDGSPAAPWTHGDHDQSAQLSPDGRLVAFLRANGKDKPQLHVMPTEGGEPRKLTDLPLGAGAPVWSADSRRIAFTARIPEEGRYGTPLSAEDGAEPPTPDAEAPRRITRLSYRSDGVGFLADRQPRLFVIDALADQPEARQLTDGAFEVASPAWTPDGAHLVFVADRDLGATDTLHSDLYAVPVDGGDPVLVVRGNGSVALPVVTDDTVYFLGEEYTGINMVARNTGLWAAPLRLDGTAVPRRLTDEETVDCEGRSGNPVVTADGVLVCVRNRGAVELRRVPADADRAPLADLPRLAGEHANVKAFAVDGGRIAAVVSTPDSPGEVVLVDGGERVLTEYSAALREAGVRPVRELTGSASDGYPVHGWLVLPEGEGPHPVLLAVHGGPFMYHGWGFFDEAQVYASAGYAVVLPNPRGSAGYGQSHGQAVIGAFGTVDVDDVLSVLDVALAEPECDADRVGVMGGSYGGFMTGWLAAHHGGRFRAAWSERAVNAWDSFTGSSDIGWFFADAYCGKDPDVQRAMSPLTHVDRITMPFAVVHSEQDWRCPLEQGQRMFVALRRNGVDAELLIFPGEGHELTRSGRPRHRRQRFDAVLEWWSRHLAES</sequence>
<dbReference type="Pfam" id="PF00326">
    <property type="entry name" value="Peptidase_S9"/>
    <property type="match status" value="1"/>
</dbReference>
<dbReference type="PANTHER" id="PTHR42776">
    <property type="entry name" value="SERINE PEPTIDASE S9 FAMILY MEMBER"/>
    <property type="match status" value="1"/>
</dbReference>
<keyword evidence="2" id="KW-0645">Protease</keyword>
<dbReference type="Gene3D" id="3.40.50.1820">
    <property type="entry name" value="alpha/beta hydrolase"/>
    <property type="match status" value="1"/>
</dbReference>
<dbReference type="SUPFAM" id="SSF53474">
    <property type="entry name" value="alpha/beta-Hydrolases"/>
    <property type="match status" value="1"/>
</dbReference>
<feature type="region of interest" description="Disordered" evidence="3">
    <location>
        <begin position="127"/>
        <end position="146"/>
    </location>
</feature>
<dbReference type="SUPFAM" id="SSF82171">
    <property type="entry name" value="DPP6 N-terminal domain-like"/>
    <property type="match status" value="1"/>
</dbReference>
<evidence type="ECO:0000313" key="5">
    <source>
        <dbReference type="EMBL" id="KAA2261642.1"/>
    </source>
</evidence>
<evidence type="ECO:0000256" key="3">
    <source>
        <dbReference type="SAM" id="MobiDB-lite"/>
    </source>
</evidence>
<dbReference type="AlphaFoldDB" id="A0A5B2XFR9"/>
<dbReference type="OrthoDB" id="262125at2"/>
<dbReference type="Proteomes" id="UP000323454">
    <property type="component" value="Unassembled WGS sequence"/>
</dbReference>
<reference evidence="5 6" key="2">
    <citation type="submission" date="2019-09" db="EMBL/GenBank/DDBJ databases">
        <authorList>
            <person name="Jin C."/>
        </authorList>
    </citation>
    <scope>NUCLEOTIDE SEQUENCE [LARGE SCALE GENOMIC DNA]</scope>
    <source>
        <strain evidence="5 6">AN110305</strain>
    </source>
</reference>
<dbReference type="GO" id="GO:0004252">
    <property type="term" value="F:serine-type endopeptidase activity"/>
    <property type="evidence" value="ECO:0007669"/>
    <property type="project" value="TreeGrafter"/>
</dbReference>
<organism evidence="5 6">
    <name type="scientific">Solihabitans fulvus</name>
    <dbReference type="NCBI Taxonomy" id="1892852"/>
    <lineage>
        <taxon>Bacteria</taxon>
        <taxon>Bacillati</taxon>
        <taxon>Actinomycetota</taxon>
        <taxon>Actinomycetes</taxon>
        <taxon>Pseudonocardiales</taxon>
        <taxon>Pseudonocardiaceae</taxon>
        <taxon>Solihabitans</taxon>
    </lineage>
</organism>
<keyword evidence="6" id="KW-1185">Reference proteome</keyword>
<dbReference type="PANTHER" id="PTHR42776:SF27">
    <property type="entry name" value="DIPEPTIDYL PEPTIDASE FAMILY MEMBER 6"/>
    <property type="match status" value="1"/>
</dbReference>
<keyword evidence="1" id="KW-0378">Hydrolase</keyword>
<reference evidence="5 6" key="1">
    <citation type="submission" date="2019-09" db="EMBL/GenBank/DDBJ databases">
        <title>Goodfellowia gen. nov., a new genus of the Pseudonocardineae related to Actinoalloteichus, containing Goodfellowia coeruleoviolacea gen. nov., comb. nov. gen. nov., comb. nov.</title>
        <authorList>
            <person name="Labeda D."/>
        </authorList>
    </citation>
    <scope>NUCLEOTIDE SEQUENCE [LARGE SCALE GENOMIC DNA]</scope>
    <source>
        <strain evidence="5 6">AN110305</strain>
    </source>
</reference>
<feature type="domain" description="Peptidase S9 prolyl oligopeptidase catalytic" evidence="4">
    <location>
        <begin position="437"/>
        <end position="645"/>
    </location>
</feature>
<dbReference type="EMBL" id="VUOB01000027">
    <property type="protein sequence ID" value="KAA2261642.1"/>
    <property type="molecule type" value="Genomic_DNA"/>
</dbReference>
<evidence type="ECO:0000256" key="1">
    <source>
        <dbReference type="ARBA" id="ARBA00022801"/>
    </source>
</evidence>
<dbReference type="GO" id="GO:0006508">
    <property type="term" value="P:proteolysis"/>
    <property type="evidence" value="ECO:0007669"/>
    <property type="project" value="InterPro"/>
</dbReference>
<comment type="caution">
    <text evidence="5">The sequence shown here is derived from an EMBL/GenBank/DDBJ whole genome shotgun (WGS) entry which is preliminary data.</text>
</comment>
<name>A0A5B2XFR9_9PSEU</name>
<dbReference type="InterPro" id="IPR001375">
    <property type="entry name" value="Peptidase_S9_cat"/>
</dbReference>
<protein>
    <submittedName>
        <fullName evidence="5">S9 family peptidase</fullName>
    </submittedName>
</protein>
<dbReference type="Pfam" id="PF07676">
    <property type="entry name" value="PD40"/>
    <property type="match status" value="2"/>
</dbReference>
<evidence type="ECO:0000259" key="4">
    <source>
        <dbReference type="Pfam" id="PF00326"/>
    </source>
</evidence>
<evidence type="ECO:0000256" key="2">
    <source>
        <dbReference type="ARBA" id="ARBA00022825"/>
    </source>
</evidence>
<dbReference type="InterPro" id="IPR011659">
    <property type="entry name" value="WD40"/>
</dbReference>
<keyword evidence="2" id="KW-0720">Serine protease</keyword>
<evidence type="ECO:0000313" key="6">
    <source>
        <dbReference type="Proteomes" id="UP000323454"/>
    </source>
</evidence>
<proteinExistence type="predicted"/>
<accession>A0A5B2XFR9</accession>
<dbReference type="InterPro" id="IPR029058">
    <property type="entry name" value="AB_hydrolase_fold"/>
</dbReference>
<dbReference type="RefSeq" id="WP_149850437.1">
    <property type="nucleotide sequence ID" value="NZ_VUOB01000027.1"/>
</dbReference>
<dbReference type="Gene3D" id="2.120.10.30">
    <property type="entry name" value="TolB, C-terminal domain"/>
    <property type="match status" value="2"/>
</dbReference>
<gene>
    <name evidence="5" type="ORF">F0L68_16345</name>
</gene>
<dbReference type="InterPro" id="IPR011042">
    <property type="entry name" value="6-blade_b-propeller_TolB-like"/>
</dbReference>